<dbReference type="EMBL" id="KI914031">
    <property type="protein sequence ID" value="ETV90583.1"/>
    <property type="molecule type" value="Genomic_DNA"/>
</dbReference>
<reference evidence="1" key="1">
    <citation type="submission" date="2013-12" db="EMBL/GenBank/DDBJ databases">
        <title>The Genome Sequence of Aphanomyces invadans NJM9701.</title>
        <authorList>
            <consortium name="The Broad Institute Genomics Platform"/>
            <person name="Russ C."/>
            <person name="Tyler B."/>
            <person name="van West P."/>
            <person name="Dieguez-Uribeondo J."/>
            <person name="Young S.K."/>
            <person name="Zeng Q."/>
            <person name="Gargeya S."/>
            <person name="Fitzgerald M."/>
            <person name="Abouelleil A."/>
            <person name="Alvarado L."/>
            <person name="Chapman S.B."/>
            <person name="Gainer-Dewar J."/>
            <person name="Goldberg J."/>
            <person name="Griggs A."/>
            <person name="Gujja S."/>
            <person name="Hansen M."/>
            <person name="Howarth C."/>
            <person name="Imamovic A."/>
            <person name="Ireland A."/>
            <person name="Larimer J."/>
            <person name="McCowan C."/>
            <person name="Murphy C."/>
            <person name="Pearson M."/>
            <person name="Poon T.W."/>
            <person name="Priest M."/>
            <person name="Roberts A."/>
            <person name="Saif S."/>
            <person name="Shea T."/>
            <person name="Sykes S."/>
            <person name="Wortman J."/>
            <person name="Nusbaum C."/>
            <person name="Birren B."/>
        </authorList>
    </citation>
    <scope>NUCLEOTIDE SEQUENCE [LARGE SCALE GENOMIC DNA]</scope>
    <source>
        <strain evidence="1">NJM9701</strain>
    </source>
</reference>
<dbReference type="Gene3D" id="3.30.420.10">
    <property type="entry name" value="Ribonuclease H-like superfamily/Ribonuclease H"/>
    <property type="match status" value="1"/>
</dbReference>
<name>A0A024T969_9STRA</name>
<dbReference type="RefSeq" id="XP_008880797.1">
    <property type="nucleotide sequence ID" value="XM_008882575.1"/>
</dbReference>
<dbReference type="PANTHER" id="PTHR47169">
    <property type="entry name" value="OS01G0541250 PROTEIN"/>
    <property type="match status" value="1"/>
</dbReference>
<protein>
    <submittedName>
        <fullName evidence="1">Uncharacterized protein</fullName>
    </submittedName>
</protein>
<evidence type="ECO:0000313" key="1">
    <source>
        <dbReference type="EMBL" id="ETV90583.1"/>
    </source>
</evidence>
<dbReference type="InterPro" id="IPR036397">
    <property type="entry name" value="RNaseH_sf"/>
</dbReference>
<accession>A0A024T969</accession>
<sequence>MSNWIKIWGAQITLSIAAHKTVRHPKAPETEVVDTSRAQKRPGLNRTRAISPQRRTTLRYIAHAIGVPASTLKGYYKRGLMVKAKWAMDFVRPDSNFQFADMYDFSRMYLLPGEDPSHRSAQSKRFIKKVMFLSAVARPKWDDDKAECWNSAQSAPVYKNMLIEHVIPGIKAKWPVNSTRCVVIQQDNARPHVPSCDQTVLEACTSNEIVAATNQAWHDVDPWSLERNFLTLHCCFREVIMCAGDNSYKVPHMGKAALKRSGLLPETVASGCEVFDAGCALMSQHALEKVMHDLAVETAAELEMIDIISAFRSMTRTSK</sequence>
<dbReference type="GO" id="GO:0003676">
    <property type="term" value="F:nucleic acid binding"/>
    <property type="evidence" value="ECO:0007669"/>
    <property type="project" value="InterPro"/>
</dbReference>
<proteinExistence type="predicted"/>
<dbReference type="PANTHER" id="PTHR47169:SF2">
    <property type="entry name" value="OS01G0541250 PROTEIN"/>
    <property type="match status" value="1"/>
</dbReference>
<dbReference type="GeneID" id="20091725"/>
<dbReference type="AlphaFoldDB" id="A0A024T969"/>
<gene>
    <name evidence="1" type="ORF">H310_14675</name>
</gene>
<dbReference type="VEuPathDB" id="FungiDB:H310_14675"/>
<organism evidence="1">
    <name type="scientific">Aphanomyces invadans</name>
    <dbReference type="NCBI Taxonomy" id="157072"/>
    <lineage>
        <taxon>Eukaryota</taxon>
        <taxon>Sar</taxon>
        <taxon>Stramenopiles</taxon>
        <taxon>Oomycota</taxon>
        <taxon>Saprolegniomycetes</taxon>
        <taxon>Saprolegniales</taxon>
        <taxon>Verrucalvaceae</taxon>
        <taxon>Aphanomyces</taxon>
    </lineage>
</organism>